<organism evidence="4 5">
    <name type="scientific">Paenibacillus larvae subsp. pulvifaciens</name>
    <dbReference type="NCBI Taxonomy" id="1477"/>
    <lineage>
        <taxon>Bacteria</taxon>
        <taxon>Bacillati</taxon>
        <taxon>Bacillota</taxon>
        <taxon>Bacilli</taxon>
        <taxon>Bacillales</taxon>
        <taxon>Paenibacillaceae</taxon>
        <taxon>Paenibacillus</taxon>
    </lineage>
</organism>
<dbReference type="EMBL" id="CP020557">
    <property type="protein sequence ID" value="ARF67503.1"/>
    <property type="molecule type" value="Genomic_DNA"/>
</dbReference>
<evidence type="ECO:0000259" key="3">
    <source>
        <dbReference type="Pfam" id="PF25137"/>
    </source>
</evidence>
<dbReference type="Gene3D" id="3.40.50.1970">
    <property type="match status" value="1"/>
</dbReference>
<evidence type="ECO:0000256" key="1">
    <source>
        <dbReference type="ARBA" id="ARBA00023002"/>
    </source>
</evidence>
<dbReference type="PANTHER" id="PTHR43633:SF1">
    <property type="entry name" value="ALCOHOL DEHYDROGENASE YQHD"/>
    <property type="match status" value="1"/>
</dbReference>
<dbReference type="CDD" id="cd08187">
    <property type="entry name" value="BDH"/>
    <property type="match status" value="1"/>
</dbReference>
<feature type="domain" description="Fe-containing alcohol dehydrogenase-like C-terminal" evidence="3">
    <location>
        <begin position="188"/>
        <end position="386"/>
    </location>
</feature>
<dbReference type="AlphaFoldDB" id="A0A1V0UQD9"/>
<keyword evidence="1" id="KW-0560">Oxidoreductase</keyword>
<dbReference type="InterPro" id="IPR018211">
    <property type="entry name" value="ADH_Fe_CS"/>
</dbReference>
<dbReference type="GO" id="GO:1990362">
    <property type="term" value="F:butanol dehydrogenase (NAD+) activity"/>
    <property type="evidence" value="ECO:0007669"/>
    <property type="project" value="InterPro"/>
</dbReference>
<dbReference type="Pfam" id="PF25137">
    <property type="entry name" value="ADH_Fe_C"/>
    <property type="match status" value="1"/>
</dbReference>
<dbReference type="PROSITE" id="PS00913">
    <property type="entry name" value="ADH_IRON_1"/>
    <property type="match status" value="1"/>
</dbReference>
<dbReference type="GO" id="GO:0008106">
    <property type="term" value="F:alcohol dehydrogenase (NADP+) activity"/>
    <property type="evidence" value="ECO:0007669"/>
    <property type="project" value="TreeGrafter"/>
</dbReference>
<dbReference type="RefSeq" id="WP_083039217.1">
    <property type="nucleotide sequence ID" value="NZ_CP020557.1"/>
</dbReference>
<dbReference type="GO" id="GO:0005829">
    <property type="term" value="C:cytosol"/>
    <property type="evidence" value="ECO:0007669"/>
    <property type="project" value="TreeGrafter"/>
</dbReference>
<protein>
    <submittedName>
        <fullName evidence="4">NADH-dependent alcohol dehydrogenase</fullName>
    </submittedName>
</protein>
<name>A0A1V0UQD9_9BACL</name>
<gene>
    <name evidence="4" type="ORF">B7C51_06245</name>
</gene>
<accession>A0A1V0UQD9</accession>
<feature type="domain" description="Alcohol dehydrogenase iron-type/glycerol dehydrogenase GldA" evidence="2">
    <location>
        <begin position="10"/>
        <end position="177"/>
    </location>
</feature>
<dbReference type="InterPro" id="IPR056798">
    <property type="entry name" value="ADH_Fe_C"/>
</dbReference>
<dbReference type="Gene3D" id="1.20.1090.10">
    <property type="entry name" value="Dehydroquinate synthase-like - alpha domain"/>
    <property type="match status" value="1"/>
</dbReference>
<dbReference type="SUPFAM" id="SSF56796">
    <property type="entry name" value="Dehydroquinate synthase-like"/>
    <property type="match status" value="1"/>
</dbReference>
<dbReference type="FunFam" id="3.40.50.1970:FF:000003">
    <property type="entry name" value="Alcohol dehydrogenase, iron-containing"/>
    <property type="match status" value="1"/>
</dbReference>
<proteinExistence type="predicted"/>
<evidence type="ECO:0000259" key="2">
    <source>
        <dbReference type="Pfam" id="PF00465"/>
    </source>
</evidence>
<dbReference type="PROSITE" id="PS00060">
    <property type="entry name" value="ADH_IRON_2"/>
    <property type="match status" value="1"/>
</dbReference>
<dbReference type="GO" id="GO:0046872">
    <property type="term" value="F:metal ion binding"/>
    <property type="evidence" value="ECO:0007669"/>
    <property type="project" value="InterPro"/>
</dbReference>
<reference evidence="4 5" key="1">
    <citation type="submission" date="2017-03" db="EMBL/GenBank/DDBJ databases">
        <title>Paenibacillus larvae genome sequencing.</title>
        <authorList>
            <person name="Dingman D.W."/>
        </authorList>
    </citation>
    <scope>NUCLEOTIDE SEQUENCE [LARGE SCALE GENOMIC DNA]</scope>
    <source>
        <strain evidence="4 5">SAG 10367</strain>
    </source>
</reference>
<dbReference type="Pfam" id="PF00465">
    <property type="entry name" value="Fe-ADH"/>
    <property type="match status" value="1"/>
</dbReference>
<evidence type="ECO:0000313" key="4">
    <source>
        <dbReference type="EMBL" id="ARF67503.1"/>
    </source>
</evidence>
<dbReference type="InterPro" id="IPR001670">
    <property type="entry name" value="ADH_Fe/GldA"/>
</dbReference>
<sequence length="388" mass="42805">MNAFEFQNQTKLVFGPDGVSKLAPLVSPYGKRILLVYGGGSIKKSGLYDGIYNQLNKIGAKVVELPGIEPNPRLSTVHKGIELCREHQIDFILAAGGGSVIDAAKAVAVGVPYEGDVWDFCMRKASIKTALPFGTILTLSATGSEMNGNAVITNWEERQKRSFKSPHAFPKFSILDPTLTYTVPAHQTVNGAVDMMSHVFEQYFSQTKDTPLQERFCESILQTVIENAEKAVRQPEDYAARANLMLCGTMALNGGMISMGMENDWASHAIEHEISAIYDIAHGAGLAIVFPNWMKYVYQERTDRFVQYAVRVWNIDPAGKTQDEVAIAGIEATRAFLKKLGAPSTLGELDIDDRDIERMAKEAVRFGPIGYFKKLDENDVANILRSCL</sequence>
<dbReference type="Proteomes" id="UP000192727">
    <property type="component" value="Chromosome"/>
</dbReference>
<dbReference type="PANTHER" id="PTHR43633">
    <property type="entry name" value="ALCOHOL DEHYDROGENASE YQHD"/>
    <property type="match status" value="1"/>
</dbReference>
<dbReference type="GO" id="GO:1990002">
    <property type="term" value="F:methylglyoxal reductase (NADPH) (acetol producing) activity"/>
    <property type="evidence" value="ECO:0007669"/>
    <property type="project" value="TreeGrafter"/>
</dbReference>
<dbReference type="InterPro" id="IPR044731">
    <property type="entry name" value="BDH-like"/>
</dbReference>
<evidence type="ECO:0000313" key="5">
    <source>
        <dbReference type="Proteomes" id="UP000192727"/>
    </source>
</evidence>